<evidence type="ECO:0000313" key="6">
    <source>
        <dbReference type="Proteomes" id="UP000002077"/>
    </source>
</evidence>
<dbReference type="PROSITE" id="PS00012">
    <property type="entry name" value="PHOSPHOPANTETHEINE"/>
    <property type="match status" value="1"/>
</dbReference>
<protein>
    <recommendedName>
        <fullName evidence="4">Carrier domain-containing protein</fullName>
    </recommendedName>
</protein>
<keyword evidence="6" id="KW-1185">Reference proteome</keyword>
<dbReference type="SUPFAM" id="SSF47336">
    <property type="entry name" value="ACP-like"/>
    <property type="match status" value="1"/>
</dbReference>
<dbReference type="HOGENOM" id="CLU_000022_2_13_11"/>
<dbReference type="Pfam" id="PF00501">
    <property type="entry name" value="AMP-binding"/>
    <property type="match status" value="1"/>
</dbReference>
<comment type="cofactor">
    <cofactor evidence="1">
        <name>pantetheine 4'-phosphate</name>
        <dbReference type="ChEBI" id="CHEBI:47942"/>
    </cofactor>
</comment>
<dbReference type="PROSITE" id="PS50075">
    <property type="entry name" value="CARRIER"/>
    <property type="match status" value="1"/>
</dbReference>
<dbReference type="Gene3D" id="3.40.50.1820">
    <property type="entry name" value="alpha/beta hydrolase"/>
    <property type="match status" value="1"/>
</dbReference>
<evidence type="ECO:0000256" key="2">
    <source>
        <dbReference type="ARBA" id="ARBA00022450"/>
    </source>
</evidence>
<dbReference type="GO" id="GO:0043041">
    <property type="term" value="P:amino acid activation for nonribosomal peptide biosynthetic process"/>
    <property type="evidence" value="ECO:0007669"/>
    <property type="project" value="TreeGrafter"/>
</dbReference>
<dbReference type="InterPro" id="IPR036736">
    <property type="entry name" value="ACP-like_sf"/>
</dbReference>
<dbReference type="InterPro" id="IPR001031">
    <property type="entry name" value="Thioesterase"/>
</dbReference>
<dbReference type="InterPro" id="IPR045851">
    <property type="entry name" value="AMP-bd_C_sf"/>
</dbReference>
<sequence>MQPNFLLPRKQVPAMRTQPIHKQDLGPTSIEEIQAVLTGKSNFAIVCQPGLHVSLLAIYALSQGKSYIPIDSNYPEQRICQILEDSKCELVFTDVSPDKCAPWRLDREIIQLSEAFFNLASSLASEGFSSFSATDLLTDPKGLAYTIFTSGSTGRPKGISISRSNIHNQLCWLSAEVHLSCTTRILQKTPIGFDAAQWEILAPLAGSMAVQGSIGSYRDPCKIVEDVKKGSINSLQAVPALIQAIVDINGFREMSTLSKLFSGGETLSWKLVHEIREQNPSIEIVNLYGPSECTINASAFCINTSIDASSREIGSVPIGTPVANTSFYLDTGSGEGFIRPRPHAQGELIICGEQVGLGYLNNEAETDKRFFEIAGSPAYKTGDLIRCDSNGQLIFVGRTDNQIKLRGNRIELDEISHHYQAHPWVTRAECVVVSDENVTSSQSLVAFMQLSPNAAPLMDGSEAETHHLSKESHLQVQAQLSNLGVRRDLVGPSLDFSQKMAGRLTNAIEEYSFQRKTYRSFGCGDVSTDDIDKLAQLFANHGPTPHPLFQELVPDIEKDPIAAILCGLSAFFSDSRLLPKYSYASPGSLYSIQTFISFGPESELAGSLFYFDPVQGTLLKVPGNNPCDRTQLHFISHTEAISKVYKKNVREVQYFELGHLLGFIRDLLEGTSLIPRFSEGTRPESIVPVSPTDIYLGSVTLEFDSSSQSQTHTYLEEPNWFITVPTESELAEPGVYKYVDGQLEAYKTSTSILQSDVIAINQEVFSSSSFGIGLYFIREELEAQRHYVSLGAALHRLQARCPSLGFMSSGYSSFSGNPLPSALKAAQILNVDESLNELAFYYALAGPISAEQRSHRGMNEDQVHMEGPTEIITRQIKEKVPSYMMPDRVVVMNQLPRTANGKIDRKALVSIASDKFKTKVRNGRLPETENEIAVAKAWSQILKCTDIRANDNFFDLGGNSIRVMMLISQLRENLGIKASPQLLFANPTLEKFADSISGSRETSRAIDLIQPATNITNQTCTVMWPGLGGLPLNLRKLAGSVNLNGRVLGIQAQGLNEGEEILKDLDEVARKDIQLLPKNAELNLIGYSFGARVAIKAATQLAQMGRQVRSLTLLCPGNPTLAPDNSIEQTGSRDSSVDNPEFLGMLLSVFNSPLRADDFRSARRSCQTIEDAIKFIHAKNKDISYGQVSRIVRLVATQYQFEYTFDEIEHYQPVCPTLVVKAKGDKYSSIDALLSANGEFMKSIEVEVDHYEILKPPFVTTLGNTIRDFQHYSSTVNK</sequence>
<dbReference type="PANTHER" id="PTHR45527">
    <property type="entry name" value="NONRIBOSOMAL PEPTIDE SYNTHETASE"/>
    <property type="match status" value="1"/>
</dbReference>
<dbReference type="InterPro" id="IPR000873">
    <property type="entry name" value="AMP-dep_synth/lig_dom"/>
</dbReference>
<organism evidence="6">
    <name type="scientific">Corynebacterium aurimucosum (strain ATCC 700975 / DSM 44827 / CIP 107346 / CN-1)</name>
    <name type="common">Corynebacterium nigricans</name>
    <dbReference type="NCBI Taxonomy" id="548476"/>
    <lineage>
        <taxon>Bacteria</taxon>
        <taxon>Bacillati</taxon>
        <taxon>Actinomycetota</taxon>
        <taxon>Actinomycetes</taxon>
        <taxon>Mycobacteriales</taxon>
        <taxon>Corynebacteriaceae</taxon>
        <taxon>Corynebacterium</taxon>
    </lineage>
</organism>
<evidence type="ECO:0000259" key="4">
    <source>
        <dbReference type="PROSITE" id="PS50075"/>
    </source>
</evidence>
<dbReference type="GO" id="GO:0044550">
    <property type="term" value="P:secondary metabolite biosynthetic process"/>
    <property type="evidence" value="ECO:0007669"/>
    <property type="project" value="TreeGrafter"/>
</dbReference>
<dbReference type="Proteomes" id="UP000002077">
    <property type="component" value="Plasmid pET44827"/>
</dbReference>
<keyword evidence="5" id="KW-0614">Plasmid</keyword>
<dbReference type="InterPro" id="IPR006162">
    <property type="entry name" value="Ppantetheine_attach_site"/>
</dbReference>
<dbReference type="eggNOG" id="COG3319">
    <property type="taxonomic scope" value="Bacteria"/>
</dbReference>
<dbReference type="Gene3D" id="3.40.50.12780">
    <property type="entry name" value="N-terminal domain of ligase-like"/>
    <property type="match status" value="1"/>
</dbReference>
<geneLocation type="plasmid" evidence="5 6">
    <name>pET44827</name>
</geneLocation>
<dbReference type="SUPFAM" id="SSF53474">
    <property type="entry name" value="alpha/beta-Hydrolases"/>
    <property type="match status" value="1"/>
</dbReference>
<keyword evidence="2" id="KW-0596">Phosphopantetheine</keyword>
<evidence type="ECO:0000256" key="1">
    <source>
        <dbReference type="ARBA" id="ARBA00001957"/>
    </source>
</evidence>
<proteinExistence type="predicted"/>
<dbReference type="InterPro" id="IPR029058">
    <property type="entry name" value="AB_hydrolase_fold"/>
</dbReference>
<dbReference type="SMART" id="SM00823">
    <property type="entry name" value="PKS_PP"/>
    <property type="match status" value="1"/>
</dbReference>
<dbReference type="eggNOG" id="COG1020">
    <property type="taxonomic scope" value="Bacteria"/>
</dbReference>
<keyword evidence="3" id="KW-0597">Phosphoprotein</keyword>
<dbReference type="InterPro" id="IPR042099">
    <property type="entry name" value="ANL_N_sf"/>
</dbReference>
<evidence type="ECO:0000313" key="5">
    <source>
        <dbReference type="EMBL" id="CAQ58242.1"/>
    </source>
</evidence>
<feature type="domain" description="Carrier" evidence="4">
    <location>
        <begin position="925"/>
        <end position="1000"/>
    </location>
</feature>
<dbReference type="Gene3D" id="3.30.300.30">
    <property type="match status" value="2"/>
</dbReference>
<name>B3GW59_CORA7</name>
<reference evidence="5 6" key="1">
    <citation type="journal article" date="2010" name="BMC Genomics">
        <title>Complete genome sequence and lifestyle of black-pigmented Corynebacterium aurimucosum ATCC 700975 (formerly C. nigricans CN-1) isolated from a vaginal swab of a woman with spontaneous abortion.</title>
        <authorList>
            <person name="Trost E."/>
            <person name="Gotker S."/>
            <person name="Schneider J."/>
            <person name="Schneiker-Bekel S."/>
            <person name="Szczepanowski R."/>
            <person name="Tilker A."/>
            <person name="Viehoever P."/>
            <person name="Arnold W."/>
            <person name="Bekel T."/>
            <person name="Blom J."/>
            <person name="Gartemann K.H."/>
            <person name="Linke B."/>
            <person name="Goesmann A."/>
            <person name="Puhler A."/>
            <person name="Shukla S.K."/>
            <person name="Tauch A."/>
        </authorList>
    </citation>
    <scope>NUCLEOTIDE SEQUENCE [LARGE SCALE GENOMIC DNA]</scope>
    <source>
        <strain evidence="6">ATCC 700975 / DSM 44827 / CIP 107346 / CN-1</strain>
        <plasmid evidence="5 6">pET44827</plasmid>
    </source>
</reference>
<dbReference type="KEGG" id="car:CAQ58242.1"/>
<dbReference type="InterPro" id="IPR020806">
    <property type="entry name" value="PKS_PP-bd"/>
</dbReference>
<dbReference type="EMBL" id="FM164414">
    <property type="protein sequence ID" value="CAQ58242.1"/>
    <property type="molecule type" value="Genomic_DNA"/>
</dbReference>
<accession>B3GW59</accession>
<dbReference type="Gene3D" id="1.10.1200.10">
    <property type="entry name" value="ACP-like"/>
    <property type="match status" value="1"/>
</dbReference>
<dbReference type="InterPro" id="IPR009081">
    <property type="entry name" value="PP-bd_ACP"/>
</dbReference>
<dbReference type="PANTHER" id="PTHR45527:SF1">
    <property type="entry name" value="FATTY ACID SYNTHASE"/>
    <property type="match status" value="1"/>
</dbReference>
<dbReference type="Pfam" id="PF00975">
    <property type="entry name" value="Thioesterase"/>
    <property type="match status" value="1"/>
</dbReference>
<dbReference type="GO" id="GO:0031177">
    <property type="term" value="F:phosphopantetheine binding"/>
    <property type="evidence" value="ECO:0007669"/>
    <property type="project" value="InterPro"/>
</dbReference>
<dbReference type="GO" id="GO:0005737">
    <property type="term" value="C:cytoplasm"/>
    <property type="evidence" value="ECO:0007669"/>
    <property type="project" value="TreeGrafter"/>
</dbReference>
<dbReference type="SUPFAM" id="SSF56801">
    <property type="entry name" value="Acetyl-CoA synthetase-like"/>
    <property type="match status" value="1"/>
</dbReference>
<dbReference type="AlphaFoldDB" id="B3GW59"/>
<dbReference type="Pfam" id="PF00550">
    <property type="entry name" value="PP-binding"/>
    <property type="match status" value="1"/>
</dbReference>
<evidence type="ECO:0000256" key="3">
    <source>
        <dbReference type="ARBA" id="ARBA00022553"/>
    </source>
</evidence>